<organism evidence="10 11">
    <name type="scientific">Commensalibacter melissae</name>
    <dbReference type="NCBI Taxonomy" id="2070537"/>
    <lineage>
        <taxon>Bacteria</taxon>
        <taxon>Pseudomonadati</taxon>
        <taxon>Pseudomonadota</taxon>
        <taxon>Alphaproteobacteria</taxon>
        <taxon>Acetobacterales</taxon>
        <taxon>Acetobacteraceae</taxon>
    </lineage>
</organism>
<evidence type="ECO:0000259" key="9">
    <source>
        <dbReference type="Pfam" id="PF01979"/>
    </source>
</evidence>
<dbReference type="OrthoDB" id="9776488at2"/>
<evidence type="ECO:0000256" key="3">
    <source>
        <dbReference type="ARBA" id="ARBA00022801"/>
    </source>
</evidence>
<comment type="cofactor">
    <cofactor evidence="8">
        <name>a divalent metal cation</name>
        <dbReference type="ChEBI" id="CHEBI:60240"/>
    </cofactor>
    <text evidence="8">Binds 1 divalent metal cation per subunit.</text>
</comment>
<evidence type="ECO:0000256" key="8">
    <source>
        <dbReference type="PIRSR" id="PIRSR038994-3"/>
    </source>
</evidence>
<feature type="binding site" evidence="7">
    <location>
        <position position="220"/>
    </location>
    <ligand>
        <name>substrate</name>
    </ligand>
</feature>
<keyword evidence="2 8" id="KW-0479">Metal-binding</keyword>
<feature type="binding site" evidence="8">
    <location>
        <position position="183"/>
    </location>
    <ligand>
        <name>Zn(2+)</name>
        <dbReference type="ChEBI" id="CHEBI:29105"/>
    </ligand>
</feature>
<dbReference type="Gene3D" id="3.20.20.140">
    <property type="entry name" value="Metal-dependent hydrolases"/>
    <property type="match status" value="1"/>
</dbReference>
<dbReference type="GO" id="GO:0006046">
    <property type="term" value="P:N-acetylglucosamine catabolic process"/>
    <property type="evidence" value="ECO:0007669"/>
    <property type="project" value="TreeGrafter"/>
</dbReference>
<feature type="binding site" evidence="7">
    <location>
        <begin position="299"/>
        <end position="301"/>
    </location>
    <ligand>
        <name>substrate</name>
    </ligand>
</feature>
<dbReference type="Gene3D" id="2.30.40.10">
    <property type="entry name" value="Urease, subunit C, domain 1"/>
    <property type="match status" value="1"/>
</dbReference>
<keyword evidence="3 5" id="KW-0378">Hydrolase</keyword>
<keyword evidence="11" id="KW-1185">Reference proteome</keyword>
<dbReference type="InterPro" id="IPR003764">
    <property type="entry name" value="GlcNAc_6-P_deAcase"/>
</dbReference>
<evidence type="ECO:0000313" key="10">
    <source>
        <dbReference type="EMBL" id="PXZ00286.1"/>
    </source>
</evidence>
<dbReference type="InterPro" id="IPR006680">
    <property type="entry name" value="Amidohydro-rel"/>
</dbReference>
<dbReference type="SUPFAM" id="SSF51338">
    <property type="entry name" value="Composite domain of metallo-dependent hydrolases"/>
    <property type="match status" value="1"/>
</dbReference>
<protein>
    <submittedName>
        <fullName evidence="10">N-acetylglucosamine-6-phosphate deacetylase</fullName>
    </submittedName>
</protein>
<dbReference type="GO" id="GO:0046872">
    <property type="term" value="F:metal ion binding"/>
    <property type="evidence" value="ECO:0007669"/>
    <property type="project" value="UniProtKB-KW"/>
</dbReference>
<feature type="binding site" evidence="7">
    <location>
        <position position="131"/>
    </location>
    <ligand>
        <name>substrate</name>
    </ligand>
</feature>
<keyword evidence="4 5" id="KW-0119">Carbohydrate metabolism</keyword>
<name>A0A318MW46_9PROT</name>
<evidence type="ECO:0000256" key="5">
    <source>
        <dbReference type="PIRNR" id="PIRNR038994"/>
    </source>
</evidence>
<dbReference type="Pfam" id="PF01979">
    <property type="entry name" value="Amidohydro_1"/>
    <property type="match status" value="1"/>
</dbReference>
<sequence length="371" mass="40341">MTNLQGRIVLRDRVVTGNISFGEIISDIEAGNLSNKDPQYYILPGFIDGHVHGGDGADTMDGAEAIEKLSRFHMHHGTTTILPTTITRPWKEILDSLRAVKEVRQKGLADHPDIRGAHLEGPFISSKKLGAQPPFNIMPKAEVLQEMIDLDIVRVITIAPEVEYIEQAVPLLTKAGIRVSLGHTACSYSQAQHALQITHTHHGVVGGTHLFNAMGGIEGRAPGLAGAILDDDKAYAEMIFDTHHVHPVNFRLAHRQKPDHLLFVTDAMRGAGMPEGESELGGQKVIIKNGCVMGMNGHLAGSVLTLDQAFRNALVHGATLPEATRLVSTNAAQYQGLTDRGEITLGKRADFVVMNANMQVEQVWIAGKRRV</sequence>
<evidence type="ECO:0000256" key="2">
    <source>
        <dbReference type="ARBA" id="ARBA00022723"/>
    </source>
</evidence>
<dbReference type="Proteomes" id="UP000247565">
    <property type="component" value="Unassembled WGS sequence"/>
</dbReference>
<feature type="binding site" evidence="8">
    <location>
        <position position="209"/>
    </location>
    <ligand>
        <name>Zn(2+)</name>
        <dbReference type="ChEBI" id="CHEBI:29105"/>
    </ligand>
</feature>
<feature type="binding site" evidence="7">
    <location>
        <position position="244"/>
    </location>
    <ligand>
        <name>substrate</name>
    </ligand>
</feature>
<evidence type="ECO:0000256" key="6">
    <source>
        <dbReference type="PIRSR" id="PIRSR038994-1"/>
    </source>
</evidence>
<feature type="binding site" evidence="8">
    <location>
        <position position="120"/>
    </location>
    <ligand>
        <name>Zn(2+)</name>
        <dbReference type="ChEBI" id="CHEBI:29105"/>
    </ligand>
</feature>
<comment type="similarity">
    <text evidence="1 5">Belongs to the metallo-dependent hydrolases superfamily. NagA family.</text>
</comment>
<accession>A0A318MW46</accession>
<dbReference type="AlphaFoldDB" id="A0A318MW46"/>
<evidence type="ECO:0000256" key="1">
    <source>
        <dbReference type="ARBA" id="ARBA00010716"/>
    </source>
</evidence>
<proteinExistence type="inferred from homology"/>
<dbReference type="EMBL" id="QGLT01000003">
    <property type="protein sequence ID" value="PXZ00286.1"/>
    <property type="molecule type" value="Genomic_DNA"/>
</dbReference>
<feature type="active site" description="Proton donor/acceptor" evidence="6">
    <location>
        <position position="266"/>
    </location>
</feature>
<evidence type="ECO:0000313" key="11">
    <source>
        <dbReference type="Proteomes" id="UP000247565"/>
    </source>
</evidence>
<dbReference type="InterPro" id="IPR011059">
    <property type="entry name" value="Metal-dep_hydrolase_composite"/>
</dbReference>
<dbReference type="RefSeq" id="WP_110439209.1">
    <property type="nucleotide sequence ID" value="NZ_CP046393.1"/>
</dbReference>
<dbReference type="InterPro" id="IPR032466">
    <property type="entry name" value="Metal_Hydrolase"/>
</dbReference>
<dbReference type="GO" id="GO:0008448">
    <property type="term" value="F:N-acetylglucosamine-6-phosphate deacetylase activity"/>
    <property type="evidence" value="ECO:0007669"/>
    <property type="project" value="InterPro"/>
</dbReference>
<dbReference type="PANTHER" id="PTHR11113:SF14">
    <property type="entry name" value="N-ACETYLGLUCOSAMINE-6-PHOSPHATE DEACETYLASE"/>
    <property type="match status" value="1"/>
</dbReference>
<evidence type="ECO:0000256" key="7">
    <source>
        <dbReference type="PIRSR" id="PIRSR038994-2"/>
    </source>
</evidence>
<reference evidence="10 11" key="1">
    <citation type="submission" date="2018-05" db="EMBL/GenBank/DDBJ databases">
        <title>Reference genomes for bee gut microbiota database.</title>
        <authorList>
            <person name="Ellegaard K.M."/>
        </authorList>
    </citation>
    <scope>NUCLEOTIDE SEQUENCE [LARGE SCALE GENOMIC DNA]</scope>
    <source>
        <strain evidence="10 11">ESL0284</strain>
    </source>
</reference>
<feature type="domain" description="Amidohydrolase-related" evidence="9">
    <location>
        <begin position="41"/>
        <end position="369"/>
    </location>
</feature>
<evidence type="ECO:0000256" key="4">
    <source>
        <dbReference type="ARBA" id="ARBA00023277"/>
    </source>
</evidence>
<dbReference type="NCBIfam" id="TIGR00221">
    <property type="entry name" value="nagA"/>
    <property type="match status" value="1"/>
</dbReference>
<dbReference type="PANTHER" id="PTHR11113">
    <property type="entry name" value="N-ACETYLGLUCOSAMINE-6-PHOSPHATE DEACETYLASE"/>
    <property type="match status" value="1"/>
</dbReference>
<dbReference type="SUPFAM" id="SSF51556">
    <property type="entry name" value="Metallo-dependent hydrolases"/>
    <property type="match status" value="1"/>
</dbReference>
<dbReference type="PIRSF" id="PIRSF038994">
    <property type="entry name" value="NagA"/>
    <property type="match status" value="1"/>
</dbReference>
<comment type="caution">
    <text evidence="10">The sequence shown here is derived from an EMBL/GenBank/DDBJ whole genome shotgun (WGS) entry which is preliminary data.</text>
</comment>
<feature type="binding site" evidence="7">
    <location>
        <begin position="212"/>
        <end position="213"/>
    </location>
    <ligand>
        <name>substrate</name>
    </ligand>
</feature>
<gene>
    <name evidence="10" type="primary">nagA</name>
    <name evidence="10" type="ORF">DK869_06545</name>
</gene>